<dbReference type="InterPro" id="IPR010300">
    <property type="entry name" value="CDO_1"/>
</dbReference>
<accession>A0A6J4P6K3</accession>
<evidence type="ECO:0000256" key="5">
    <source>
        <dbReference type="ARBA" id="ARBA00023004"/>
    </source>
</evidence>
<gene>
    <name evidence="8" type="ORF">AVDCRST_MAG74-1850</name>
</gene>
<dbReference type="PANTHER" id="PTHR12918">
    <property type="entry name" value="CYSTEINE DIOXYGENASE"/>
    <property type="match status" value="1"/>
</dbReference>
<dbReference type="SUPFAM" id="SSF51182">
    <property type="entry name" value="RmlC-like cupins"/>
    <property type="match status" value="1"/>
</dbReference>
<evidence type="ECO:0000256" key="3">
    <source>
        <dbReference type="ARBA" id="ARBA00022964"/>
    </source>
</evidence>
<keyword evidence="5 7" id="KW-0408">Iron</keyword>
<evidence type="ECO:0000256" key="2">
    <source>
        <dbReference type="ARBA" id="ARBA00022723"/>
    </source>
</evidence>
<dbReference type="GO" id="GO:0019448">
    <property type="term" value="P:L-cysteine catabolic process"/>
    <property type="evidence" value="ECO:0007669"/>
    <property type="project" value="TreeGrafter"/>
</dbReference>
<evidence type="ECO:0000313" key="8">
    <source>
        <dbReference type="EMBL" id="CAA9404819.1"/>
    </source>
</evidence>
<dbReference type="InterPro" id="IPR011051">
    <property type="entry name" value="RmlC_Cupin_sf"/>
</dbReference>
<dbReference type="AlphaFoldDB" id="A0A6J4P6K3"/>
<reference evidence="8" key="1">
    <citation type="submission" date="2020-02" db="EMBL/GenBank/DDBJ databases">
        <authorList>
            <person name="Meier V. D."/>
        </authorList>
    </citation>
    <scope>NUCLEOTIDE SEQUENCE</scope>
    <source>
        <strain evidence="8">AVDCRST_MAG74</strain>
    </source>
</reference>
<organism evidence="8">
    <name type="scientific">uncultured Pyrinomonadaceae bacterium</name>
    <dbReference type="NCBI Taxonomy" id="2283094"/>
    <lineage>
        <taxon>Bacteria</taxon>
        <taxon>Pseudomonadati</taxon>
        <taxon>Acidobacteriota</taxon>
        <taxon>Blastocatellia</taxon>
        <taxon>Blastocatellales</taxon>
        <taxon>Pyrinomonadaceae</taxon>
        <taxon>environmental samples</taxon>
    </lineage>
</organism>
<keyword evidence="3" id="KW-0223">Dioxygenase</keyword>
<feature type="binding site" evidence="7">
    <location>
        <position position="136"/>
    </location>
    <ligand>
        <name>Fe cation</name>
        <dbReference type="ChEBI" id="CHEBI:24875"/>
        <note>catalytic</note>
    </ligand>
</feature>
<name>A0A6J4P6K3_9BACT</name>
<evidence type="ECO:0000256" key="6">
    <source>
        <dbReference type="PIRSR" id="PIRSR610300-50"/>
    </source>
</evidence>
<dbReference type="CDD" id="cd10548">
    <property type="entry name" value="cupin_CDO"/>
    <property type="match status" value="1"/>
</dbReference>
<dbReference type="GO" id="GO:0008198">
    <property type="term" value="F:ferrous iron binding"/>
    <property type="evidence" value="ECO:0007669"/>
    <property type="project" value="TreeGrafter"/>
</dbReference>
<dbReference type="Gene3D" id="2.60.120.10">
    <property type="entry name" value="Jelly Rolls"/>
    <property type="match status" value="1"/>
</dbReference>
<evidence type="ECO:0000256" key="7">
    <source>
        <dbReference type="PIRSR" id="PIRSR610300-51"/>
    </source>
</evidence>
<feature type="binding site" evidence="7">
    <location>
        <position position="78"/>
    </location>
    <ligand>
        <name>Fe cation</name>
        <dbReference type="ChEBI" id="CHEBI:24875"/>
        <note>catalytic</note>
    </ligand>
</feature>
<evidence type="ECO:0000256" key="1">
    <source>
        <dbReference type="ARBA" id="ARBA00006622"/>
    </source>
</evidence>
<keyword evidence="4" id="KW-0560">Oxidoreductase</keyword>
<dbReference type="PANTHER" id="PTHR12918:SF1">
    <property type="entry name" value="CYSTEINE DIOXYGENASE TYPE 1"/>
    <property type="match status" value="1"/>
</dbReference>
<feature type="binding site" evidence="7">
    <location>
        <position position="80"/>
    </location>
    <ligand>
        <name>Fe cation</name>
        <dbReference type="ChEBI" id="CHEBI:24875"/>
        <note>catalytic</note>
    </ligand>
</feature>
<dbReference type="Pfam" id="PF05995">
    <property type="entry name" value="CDO_I"/>
    <property type="match status" value="1"/>
</dbReference>
<keyword evidence="6" id="KW-0883">Thioether bond</keyword>
<keyword evidence="2 7" id="KW-0479">Metal-binding</keyword>
<proteinExistence type="inferred from homology"/>
<sequence>MKTLRVENLIEGLCAIPEAAFTCDNVYRFLAENPVDVDSIAPYFHWSRRFYTRNLIFKNERFEMMVLCWDKGQASRIHNHADQMCWMTVPVGRLRGQNFAVREIDESRGFCRLKETDNFDLSECLAAKVELEEPIHQILNLPEFESRAVSLHIYSRPFDTCLAYCRETDTFKEVPLFYTSVGGKLCDNVEL</sequence>
<dbReference type="EMBL" id="CADCUR010000162">
    <property type="protein sequence ID" value="CAA9404819.1"/>
    <property type="molecule type" value="Genomic_DNA"/>
</dbReference>
<protein>
    <recommendedName>
        <fullName evidence="9">Cysteine dioxygenase</fullName>
    </recommendedName>
</protein>
<feature type="cross-link" description="3'-(S-cysteinyl)-tyrosine (Cys-Tyr)" evidence="6">
    <location>
        <begin position="85"/>
        <end position="154"/>
    </location>
</feature>
<comment type="similarity">
    <text evidence="1">Belongs to the cysteine dioxygenase family.</text>
</comment>
<evidence type="ECO:0000256" key="4">
    <source>
        <dbReference type="ARBA" id="ARBA00023002"/>
    </source>
</evidence>
<dbReference type="GO" id="GO:0017172">
    <property type="term" value="F:cysteine dioxygenase activity"/>
    <property type="evidence" value="ECO:0007669"/>
    <property type="project" value="TreeGrafter"/>
</dbReference>
<dbReference type="InterPro" id="IPR014710">
    <property type="entry name" value="RmlC-like_jellyroll"/>
</dbReference>
<evidence type="ECO:0008006" key="9">
    <source>
        <dbReference type="Google" id="ProtNLM"/>
    </source>
</evidence>